<feature type="signal peptide" evidence="3">
    <location>
        <begin position="1"/>
        <end position="20"/>
    </location>
</feature>
<keyword evidence="5" id="KW-1185">Reference proteome</keyword>
<evidence type="ECO:0000313" key="5">
    <source>
        <dbReference type="Proteomes" id="UP000003163"/>
    </source>
</evidence>
<evidence type="ECO:0000313" key="4">
    <source>
        <dbReference type="EMBL" id="EJW02427.1"/>
    </source>
</evidence>
<keyword evidence="1" id="KW-0175">Coiled coil</keyword>
<feature type="region of interest" description="Disordered" evidence="2">
    <location>
        <begin position="83"/>
        <end position="153"/>
    </location>
</feature>
<evidence type="ECO:0000256" key="2">
    <source>
        <dbReference type="SAM" id="MobiDB-lite"/>
    </source>
</evidence>
<feature type="region of interest" description="Disordered" evidence="2">
    <location>
        <begin position="592"/>
        <end position="660"/>
    </location>
</feature>
<comment type="caution">
    <text evidence="4">The sequence shown here is derived from an EMBL/GenBank/DDBJ whole genome shotgun (WGS) entry which is preliminary data.</text>
</comment>
<dbReference type="AlphaFoldDB" id="J9DM17"/>
<reference evidence="5" key="2">
    <citation type="submission" date="2015-07" db="EMBL/GenBank/DDBJ databases">
        <title>Contrasting host-pathogen interactions and genome evolution in two generalist and specialist microsporidian pathogens of mosquitoes.</title>
        <authorList>
            <consortium name="The Broad Institute Genomics Platform"/>
            <consortium name="The Broad Institute Genome Sequencing Center for Infectious Disease"/>
            <person name="Cuomo C.A."/>
            <person name="Sanscrainte N.D."/>
            <person name="Goldberg J.M."/>
            <person name="Heiman D."/>
            <person name="Young S."/>
            <person name="Zeng Q."/>
            <person name="Becnel J.J."/>
            <person name="Birren B.W."/>
        </authorList>
    </citation>
    <scope>NUCLEOTIDE SEQUENCE [LARGE SCALE GENOMIC DNA]</scope>
    <source>
        <strain evidence="5">USNM 41457</strain>
    </source>
</reference>
<keyword evidence="3" id="KW-0732">Signal</keyword>
<feature type="compositionally biased region" description="Basic residues" evidence="2">
    <location>
        <begin position="631"/>
        <end position="659"/>
    </location>
</feature>
<evidence type="ECO:0000256" key="3">
    <source>
        <dbReference type="SAM" id="SignalP"/>
    </source>
</evidence>
<dbReference type="Proteomes" id="UP000003163">
    <property type="component" value="Unassembled WGS sequence"/>
</dbReference>
<dbReference type="EMBL" id="AFBI03000003">
    <property type="protein sequence ID" value="EJW02427.1"/>
    <property type="molecule type" value="Genomic_DNA"/>
</dbReference>
<dbReference type="VEuPathDB" id="MicrosporidiaDB:EDEG_00283"/>
<evidence type="ECO:0000256" key="1">
    <source>
        <dbReference type="SAM" id="Coils"/>
    </source>
</evidence>
<feature type="coiled-coil region" evidence="1">
    <location>
        <begin position="449"/>
        <end position="476"/>
    </location>
</feature>
<feature type="chain" id="PRO_5003821721" evidence="3">
    <location>
        <begin position="21"/>
        <end position="828"/>
    </location>
</feature>
<feature type="region of interest" description="Disordered" evidence="2">
    <location>
        <begin position="348"/>
        <end position="367"/>
    </location>
</feature>
<feature type="region of interest" description="Disordered" evidence="2">
    <location>
        <begin position="412"/>
        <end position="437"/>
    </location>
</feature>
<feature type="compositionally biased region" description="Basic and acidic residues" evidence="2">
    <location>
        <begin position="413"/>
        <end position="437"/>
    </location>
</feature>
<name>J9DM17_EDHAE</name>
<protein>
    <submittedName>
        <fullName evidence="4">Uncharacterized protein</fullName>
    </submittedName>
</protein>
<dbReference type="HOGENOM" id="CLU_342257_0_0_1"/>
<feature type="compositionally biased region" description="Basic and acidic residues" evidence="2">
    <location>
        <begin position="84"/>
        <end position="96"/>
    </location>
</feature>
<organism evidence="4 5">
    <name type="scientific">Edhazardia aedis (strain USNM 41457)</name>
    <name type="common">Microsporidian parasite</name>
    <dbReference type="NCBI Taxonomy" id="1003232"/>
    <lineage>
        <taxon>Eukaryota</taxon>
        <taxon>Fungi</taxon>
        <taxon>Fungi incertae sedis</taxon>
        <taxon>Microsporidia</taxon>
        <taxon>Edhazardia</taxon>
    </lineage>
</organism>
<reference evidence="4 5" key="1">
    <citation type="submission" date="2011-08" db="EMBL/GenBank/DDBJ databases">
        <authorList>
            <person name="Liu Z.J."/>
            <person name="Shi F.L."/>
            <person name="Lu J.Q."/>
            <person name="Li M."/>
            <person name="Wang Z.L."/>
        </authorList>
    </citation>
    <scope>NUCLEOTIDE SEQUENCE [LARGE SCALE GENOMIC DNA]</scope>
    <source>
        <strain evidence="4 5">USNM 41457</strain>
    </source>
</reference>
<accession>J9DM17</accession>
<feature type="compositionally biased region" description="Basic and acidic residues" evidence="2">
    <location>
        <begin position="105"/>
        <end position="124"/>
    </location>
</feature>
<feature type="compositionally biased region" description="Basic and acidic residues" evidence="2">
    <location>
        <begin position="593"/>
        <end position="607"/>
    </location>
</feature>
<proteinExistence type="predicted"/>
<gene>
    <name evidence="4" type="ORF">EDEG_00283</name>
</gene>
<dbReference type="InParanoid" id="J9DM17"/>
<sequence>MKSLLLYNFAITILINHVFASFEVENDNVNEILNNGHIIEPIIRINNGNVQDDISSAIIKSTQYINNINLDDKKDDMNVVDNLESNHNETGTEKSKSLSNNNFSDSEKTKSTFLLDKDSKENNGKKSSHGASNLVSHANKKSNTKIPNIFHPGSSKTNNLYSDLVNNISSIAKGYFSLFANNKIVQNVSRMFGKNKIEHSEGTPESKSTEYDDLNKQSAFNISSNTGIYGHGSKNVYKNNLNLNAFSPEKNPINAVEIIPGQHDNIHFITTDNEMKYGTKFVTNTYIKHPDAFQAANSINTFAELKPEPETQEKPLKDIEDIQNNSAKNVEYISKVPHDQKISCYVINNDSGDEKRSKYDGEQNEKNSNNLSRLYNIYSSLPKKESIPSISKITEPIENVLDNIANFVKSNRKKNDSHEDKTKNIHESDNDDKNSEDMIDTKYYKEDSSETLSELKDKLRENYKKTERNENDMESDKNETIKSDANIIMKLYDNEHQKNKAKDKRSQVLFDNYNRKSYNLVEKNNLGKLLVDEMKSSKKKLVKRFKRQSLEKEERLCENENCESSEIDCDNLDDSDHTEDVADTPVLIFGNKKMSDSSDINDEKDIGKSTISDSDYHKKITSPGLLGTHSSKSKPSKRKNTYKNKRLGNKLRKKSKMKKNKDNTVYSNHFVDKENNQNEIPVLNNSSSATTSEKIVEPILSATKYMPPFLDTKIGKTTICCVDIKEKIAEDLIKPNILAVNNTNISDFQTKLSNYIKTPAIPISNDAKTTSSRHKIQENFVKPDISNVSNTFKENKNFEPTDLLPETNLIDIKKPATIFNNADLKKKI</sequence>
<feature type="compositionally biased region" description="Basic and acidic residues" evidence="2">
    <location>
        <begin position="352"/>
        <end position="365"/>
    </location>
</feature>